<protein>
    <submittedName>
        <fullName evidence="1">Uncharacterized protein</fullName>
    </submittedName>
</protein>
<sequence length="57" mass="6093">MSVATKIYRAPRCVIGNGPVKSIATISQGAPAFKCPRGAFGVFVGFLSDWHLSQPRT</sequence>
<name>A0A9D4R8N2_DREPO</name>
<reference evidence="1" key="2">
    <citation type="submission" date="2020-11" db="EMBL/GenBank/DDBJ databases">
        <authorList>
            <person name="McCartney M.A."/>
            <person name="Auch B."/>
            <person name="Kono T."/>
            <person name="Mallez S."/>
            <person name="Becker A."/>
            <person name="Gohl D.M."/>
            <person name="Silverstein K.A.T."/>
            <person name="Koren S."/>
            <person name="Bechman K.B."/>
            <person name="Herman A."/>
            <person name="Abrahante J.E."/>
            <person name="Garbe J."/>
        </authorList>
    </citation>
    <scope>NUCLEOTIDE SEQUENCE</scope>
    <source>
        <strain evidence="1">Duluth1</strain>
        <tissue evidence="1">Whole animal</tissue>
    </source>
</reference>
<comment type="caution">
    <text evidence="1">The sequence shown here is derived from an EMBL/GenBank/DDBJ whole genome shotgun (WGS) entry which is preliminary data.</text>
</comment>
<evidence type="ECO:0000313" key="2">
    <source>
        <dbReference type="Proteomes" id="UP000828390"/>
    </source>
</evidence>
<gene>
    <name evidence="1" type="ORF">DPMN_100936</name>
</gene>
<dbReference type="EMBL" id="JAIWYP010000003">
    <property type="protein sequence ID" value="KAH3858313.1"/>
    <property type="molecule type" value="Genomic_DNA"/>
</dbReference>
<keyword evidence="2" id="KW-1185">Reference proteome</keyword>
<evidence type="ECO:0000313" key="1">
    <source>
        <dbReference type="EMBL" id="KAH3858313.1"/>
    </source>
</evidence>
<accession>A0A9D4R8N2</accession>
<reference evidence="1" key="1">
    <citation type="journal article" date="2019" name="bioRxiv">
        <title>The Genome of the Zebra Mussel, Dreissena polymorpha: A Resource for Invasive Species Research.</title>
        <authorList>
            <person name="McCartney M.A."/>
            <person name="Auch B."/>
            <person name="Kono T."/>
            <person name="Mallez S."/>
            <person name="Zhang Y."/>
            <person name="Obille A."/>
            <person name="Becker A."/>
            <person name="Abrahante J.E."/>
            <person name="Garbe J."/>
            <person name="Badalamenti J.P."/>
            <person name="Herman A."/>
            <person name="Mangelson H."/>
            <person name="Liachko I."/>
            <person name="Sullivan S."/>
            <person name="Sone E.D."/>
            <person name="Koren S."/>
            <person name="Silverstein K.A.T."/>
            <person name="Beckman K.B."/>
            <person name="Gohl D.M."/>
        </authorList>
    </citation>
    <scope>NUCLEOTIDE SEQUENCE</scope>
    <source>
        <strain evidence="1">Duluth1</strain>
        <tissue evidence="1">Whole animal</tissue>
    </source>
</reference>
<organism evidence="1 2">
    <name type="scientific">Dreissena polymorpha</name>
    <name type="common">Zebra mussel</name>
    <name type="synonym">Mytilus polymorpha</name>
    <dbReference type="NCBI Taxonomy" id="45954"/>
    <lineage>
        <taxon>Eukaryota</taxon>
        <taxon>Metazoa</taxon>
        <taxon>Spiralia</taxon>
        <taxon>Lophotrochozoa</taxon>
        <taxon>Mollusca</taxon>
        <taxon>Bivalvia</taxon>
        <taxon>Autobranchia</taxon>
        <taxon>Heteroconchia</taxon>
        <taxon>Euheterodonta</taxon>
        <taxon>Imparidentia</taxon>
        <taxon>Neoheterodontei</taxon>
        <taxon>Myida</taxon>
        <taxon>Dreissenoidea</taxon>
        <taxon>Dreissenidae</taxon>
        <taxon>Dreissena</taxon>
    </lineage>
</organism>
<proteinExistence type="predicted"/>
<dbReference type="AlphaFoldDB" id="A0A9D4R8N2"/>
<dbReference type="Proteomes" id="UP000828390">
    <property type="component" value="Unassembled WGS sequence"/>
</dbReference>